<reference evidence="6" key="1">
    <citation type="submission" date="2015-07" db="EMBL/GenBank/DDBJ databases">
        <title>Adaptation to a free-living lifestyle via gene acquisitions in the diplomonad Trepomonas sp. PC1.</title>
        <authorList>
            <person name="Xu F."/>
            <person name="Jerlstrom-Hultqvist J."/>
            <person name="Kolisko M."/>
            <person name="Simpson A.G.B."/>
            <person name="Roger A.J."/>
            <person name="Svard S.G."/>
            <person name="Andersson J.O."/>
        </authorList>
    </citation>
    <scope>NUCLEOTIDE SEQUENCE</scope>
    <source>
        <strain evidence="6">PC1</strain>
    </source>
</reference>
<dbReference type="Pfam" id="PF12309">
    <property type="entry name" value="KBP_C"/>
    <property type="match status" value="1"/>
</dbReference>
<comment type="subcellular location">
    <subcellularLocation>
        <location evidence="1">Cytoplasm</location>
        <location evidence="1">Cytoskeleton</location>
    </subcellularLocation>
</comment>
<evidence type="ECO:0000313" key="6">
    <source>
        <dbReference type="EMBL" id="JAP95205.1"/>
    </source>
</evidence>
<keyword evidence="4" id="KW-0963">Cytoplasm</keyword>
<evidence type="ECO:0000256" key="5">
    <source>
        <dbReference type="ARBA" id="ARBA00023212"/>
    </source>
</evidence>
<dbReference type="AlphaFoldDB" id="A0A146KHX7"/>
<comment type="similarity">
    <text evidence="2">Belongs to the KIF-binding protein family.</text>
</comment>
<evidence type="ECO:0000256" key="3">
    <source>
        <dbReference type="ARBA" id="ARBA00016840"/>
    </source>
</evidence>
<keyword evidence="5" id="KW-0206">Cytoskeleton</keyword>
<dbReference type="PANTHER" id="PTHR46321">
    <property type="entry name" value="KIF1-BINDING PROTEIN"/>
    <property type="match status" value="1"/>
</dbReference>
<dbReference type="EMBL" id="GDID01001401">
    <property type="protein sequence ID" value="JAP95205.1"/>
    <property type="molecule type" value="Transcribed_RNA"/>
</dbReference>
<sequence>MLDDYILNYICAKISFDTLEGNAARQYMSQCEQYINPLVIKLDQLVGLIKQNPLLFQYVLSAFNLKCLQLGQSESFKQCIQIYDLTDRVYAQILKENLSNDLPSFYTYSPEQYSHQECFNLFIHATFFVAQAYGNDEQPSMSAKYCQKTLYLQRQLGGFNKVEYIKNSVDLTRYYTQNDKFLDSYLTFKQCREVYNELLAELENKQPKFIKNKESLNHEDAVTEIEDLKLTQNDYLSKLTENEREAVYTFFKELVTFYLQLLNYTLMMNLEITTIDTGMSLEDFLVLIDQKNPFEVSLQFINDVFNEAEENAQKALQYFLLDGFTTSYCQILLDQSSLLEIHSRFQQFDLIAFQKKRIKLLNQLSRELSSQHFPDLLEEINSHLCEARYEIFDFQYKKLVSKCPQVDKQLYFQKQFPEVAEEIQKTCSFAAQSIEQFQQMIENAEKIAVYRCKVQTNAQNVQFDQWIKYMHEDSLQIYIDGVFKQAIVFSKIPTEQRKQMMQRAMLGFEYCQKVWEWMKENKKGDVEESLKYVGEMLNLMRMRLSQL</sequence>
<evidence type="ECO:0000256" key="1">
    <source>
        <dbReference type="ARBA" id="ARBA00004245"/>
    </source>
</evidence>
<proteinExistence type="inferred from homology"/>
<organism evidence="6">
    <name type="scientific">Trepomonas sp. PC1</name>
    <dbReference type="NCBI Taxonomy" id="1076344"/>
    <lineage>
        <taxon>Eukaryota</taxon>
        <taxon>Metamonada</taxon>
        <taxon>Diplomonadida</taxon>
        <taxon>Hexamitidae</taxon>
        <taxon>Hexamitinae</taxon>
        <taxon>Trepomonas</taxon>
    </lineage>
</organism>
<evidence type="ECO:0000256" key="2">
    <source>
        <dbReference type="ARBA" id="ARBA00010305"/>
    </source>
</evidence>
<gene>
    <name evidence="6" type="ORF">TPC1_11883</name>
</gene>
<protein>
    <recommendedName>
        <fullName evidence="3">KIF-binding protein</fullName>
    </recommendedName>
</protein>
<evidence type="ECO:0000256" key="4">
    <source>
        <dbReference type="ARBA" id="ARBA00022490"/>
    </source>
</evidence>
<dbReference type="InterPro" id="IPR022083">
    <property type="entry name" value="KBP"/>
</dbReference>
<accession>A0A146KHX7</accession>
<dbReference type="PANTHER" id="PTHR46321:SF1">
    <property type="entry name" value="KIF-BINDING PROTEIN"/>
    <property type="match status" value="1"/>
</dbReference>
<name>A0A146KHX7_9EUKA</name>
<dbReference type="GO" id="GO:0005856">
    <property type="term" value="C:cytoskeleton"/>
    <property type="evidence" value="ECO:0007669"/>
    <property type="project" value="UniProtKB-SubCell"/>
</dbReference>